<feature type="domain" description="Signal transduction histidine kinase dimerisation/phosphoacceptor" evidence="4">
    <location>
        <begin position="351"/>
        <end position="419"/>
    </location>
</feature>
<keyword evidence="6" id="KW-1185">Reference proteome</keyword>
<evidence type="ECO:0000256" key="2">
    <source>
        <dbReference type="ARBA" id="ARBA00012438"/>
    </source>
</evidence>
<dbReference type="Gene3D" id="1.10.287.130">
    <property type="match status" value="1"/>
</dbReference>
<proteinExistence type="predicted"/>
<dbReference type="EC" id="2.7.13.3" evidence="2"/>
<dbReference type="Proteomes" id="UP000283003">
    <property type="component" value="Unassembled WGS sequence"/>
</dbReference>
<organism evidence="5 6">
    <name type="scientific">Croceicoccus ponticola</name>
    <dbReference type="NCBI Taxonomy" id="2217664"/>
    <lineage>
        <taxon>Bacteria</taxon>
        <taxon>Pseudomonadati</taxon>
        <taxon>Pseudomonadota</taxon>
        <taxon>Alphaproteobacteria</taxon>
        <taxon>Sphingomonadales</taxon>
        <taxon>Erythrobacteraceae</taxon>
        <taxon>Croceicoccus</taxon>
    </lineage>
</organism>
<dbReference type="Pfam" id="PF00512">
    <property type="entry name" value="HisKA"/>
    <property type="match status" value="1"/>
</dbReference>
<evidence type="ECO:0000313" key="5">
    <source>
        <dbReference type="EMBL" id="RVQ69297.1"/>
    </source>
</evidence>
<protein>
    <recommendedName>
        <fullName evidence="2">histidine kinase</fullName>
        <ecNumber evidence="2">2.7.13.3</ecNumber>
    </recommendedName>
</protein>
<evidence type="ECO:0000313" key="6">
    <source>
        <dbReference type="Proteomes" id="UP000283003"/>
    </source>
</evidence>
<accession>A0A437H0X5</accession>
<reference evidence="5 6" key="1">
    <citation type="submission" date="2018-12" db="EMBL/GenBank/DDBJ databases">
        <title>Croceicoccus ponticola sp. nov., a lipolytic bacterium isolated from seawater.</title>
        <authorList>
            <person name="Yoon J.-H."/>
        </authorList>
    </citation>
    <scope>NUCLEOTIDE SEQUENCE [LARGE SCALE GENOMIC DNA]</scope>
    <source>
        <strain evidence="5 6">GM-16</strain>
    </source>
</reference>
<dbReference type="SMART" id="SM00388">
    <property type="entry name" value="HisKA"/>
    <property type="match status" value="1"/>
</dbReference>
<name>A0A437H0X5_9SPHN</name>
<sequence>MTGAESWIGRDFRSRSLPHTGEEMTLDDRLRTVLDVAADSDDAARAQYRQLVDLLGSGKAAADGSLVAAAFLRLASLARRIPARERAAIISDPALRLRSPPLVAQLCEGEAEVANAAIDSAELDEEGWTVLIGVLDEEQQGRIRSARMAGRARRSEDLPELLLEHTVRRGSPVDELTPSIAIPERTPAPLAGEGAVRNRASDVAEIVARIERFRLQRREDATRAVTGGAPRQSADAEAAQPEPAPLPIAAASEVDCLISPEGRIGSTSQLGPMLCGLILSANADATARLDEATATALRRQQSVRGGKVTIAASPIITGEWRLDAAPNFDPVGRFLGHHARLTRQIGKRTDQRGDLVRQALHELRTPINALQGFSEIIQQQLFGPVPHQYRALAANIAGETAALLAGLEEVDRLIRLRLGTRRLSDGQTAIGPLLSSVVEQVMPIVSARGATLHADLADPMVTVPVAEGDVERIVWRLLGVVAVSAGVNDRIVLSKHVEADRIVISIDLPRSLSTLDDEALYGAAANDDATEELAVGLLGRGFALRLLKAEARAAGGGLTRDDGRLVLSLPCEHCDAIGESEAVA</sequence>
<dbReference type="InterPro" id="IPR003661">
    <property type="entry name" value="HisK_dim/P_dom"/>
</dbReference>
<evidence type="ECO:0000259" key="4">
    <source>
        <dbReference type="SMART" id="SM00388"/>
    </source>
</evidence>
<dbReference type="OrthoDB" id="9813151at2"/>
<feature type="region of interest" description="Disordered" evidence="3">
    <location>
        <begin position="221"/>
        <end position="242"/>
    </location>
</feature>
<dbReference type="SUPFAM" id="SSF47384">
    <property type="entry name" value="Homodimeric domain of signal transducing histidine kinase"/>
    <property type="match status" value="1"/>
</dbReference>
<comment type="catalytic activity">
    <reaction evidence="1">
        <text>ATP + protein L-histidine = ADP + protein N-phospho-L-histidine.</text>
        <dbReference type="EC" id="2.7.13.3"/>
    </reaction>
</comment>
<dbReference type="InterPro" id="IPR036097">
    <property type="entry name" value="HisK_dim/P_sf"/>
</dbReference>
<comment type="caution">
    <text evidence="5">The sequence shown here is derived from an EMBL/GenBank/DDBJ whole genome shotgun (WGS) entry which is preliminary data.</text>
</comment>
<dbReference type="AlphaFoldDB" id="A0A437H0X5"/>
<dbReference type="CDD" id="cd00082">
    <property type="entry name" value="HisKA"/>
    <property type="match status" value="1"/>
</dbReference>
<dbReference type="EMBL" id="RXOL01000001">
    <property type="protein sequence ID" value="RVQ69297.1"/>
    <property type="molecule type" value="Genomic_DNA"/>
</dbReference>
<gene>
    <name evidence="5" type="ORF">EKN06_03670</name>
</gene>
<evidence type="ECO:0000256" key="3">
    <source>
        <dbReference type="SAM" id="MobiDB-lite"/>
    </source>
</evidence>
<dbReference type="GO" id="GO:0000155">
    <property type="term" value="F:phosphorelay sensor kinase activity"/>
    <property type="evidence" value="ECO:0007669"/>
    <property type="project" value="InterPro"/>
</dbReference>
<evidence type="ECO:0000256" key="1">
    <source>
        <dbReference type="ARBA" id="ARBA00000085"/>
    </source>
</evidence>